<name>A0A8S5S999_9VIRU</name>
<proteinExistence type="predicted"/>
<dbReference type="EMBL" id="BK032555">
    <property type="protein sequence ID" value="DAF47488.1"/>
    <property type="molecule type" value="Genomic_DNA"/>
</dbReference>
<protein>
    <submittedName>
        <fullName evidence="1">Uncharacterized protein</fullName>
    </submittedName>
</protein>
<organism evidence="1">
    <name type="scientific">Phage sp. ctGns7</name>
    <dbReference type="NCBI Taxonomy" id="2828003"/>
    <lineage>
        <taxon>Viruses</taxon>
    </lineage>
</organism>
<reference evidence="1" key="1">
    <citation type="journal article" date="2021" name="Proc. Natl. Acad. Sci. U.S.A.">
        <title>A Catalog of Tens of Thousands of Viruses from Human Metagenomes Reveals Hidden Associations with Chronic Diseases.</title>
        <authorList>
            <person name="Tisza M.J."/>
            <person name="Buck C.B."/>
        </authorList>
    </citation>
    <scope>NUCLEOTIDE SEQUENCE</scope>
    <source>
        <strain evidence="1">CtGns7</strain>
    </source>
</reference>
<accession>A0A8S5S999</accession>
<evidence type="ECO:0000313" key="1">
    <source>
        <dbReference type="EMBL" id="DAF47488.1"/>
    </source>
</evidence>
<sequence length="33" mass="3753">MKSKIKLRKTLLAVGLDLTEKDIFDECGITLKM</sequence>